<comment type="caution">
    <text evidence="2">The sequence shown here is derived from an EMBL/GenBank/DDBJ whole genome shotgun (WGS) entry which is preliminary data.</text>
</comment>
<protein>
    <recommendedName>
        <fullName evidence="4">Asp/Glu/hydantoin racemase protein</fullName>
    </recommendedName>
</protein>
<dbReference type="InterPro" id="IPR015942">
    <property type="entry name" value="Asp/Glu/hydantoin_racemase"/>
</dbReference>
<proteinExistence type="inferred from homology"/>
<comment type="similarity">
    <text evidence="1">Belongs to the HyuE racemase family.</text>
</comment>
<accession>A0ABY0B2M2</accession>
<reference evidence="2 3" key="1">
    <citation type="submission" date="2018-11" db="EMBL/GenBank/DDBJ databases">
        <authorList>
            <person name="Huo Y."/>
        </authorList>
    </citation>
    <scope>NUCLEOTIDE SEQUENCE [LARGE SCALE GENOMIC DNA]</scope>
    <source>
        <strain evidence="2 3">CCBAU 33202</strain>
    </source>
</reference>
<evidence type="ECO:0008006" key="4">
    <source>
        <dbReference type="Google" id="ProtNLM"/>
    </source>
</evidence>
<dbReference type="InterPro" id="IPR052186">
    <property type="entry name" value="Hydantoin_racemase-like"/>
</dbReference>
<dbReference type="Proteomes" id="UP000272004">
    <property type="component" value="Unassembled WGS sequence"/>
</dbReference>
<dbReference type="EMBL" id="RJJU01000017">
    <property type="protein sequence ID" value="RUM09078.1"/>
    <property type="molecule type" value="Genomic_DNA"/>
</dbReference>
<evidence type="ECO:0000256" key="1">
    <source>
        <dbReference type="ARBA" id="ARBA00038414"/>
    </source>
</evidence>
<organism evidence="2 3">
    <name type="scientific">Rhizobium fabae</name>
    <dbReference type="NCBI Taxonomy" id="573179"/>
    <lineage>
        <taxon>Bacteria</taxon>
        <taxon>Pseudomonadati</taxon>
        <taxon>Pseudomonadota</taxon>
        <taxon>Alphaproteobacteria</taxon>
        <taxon>Hyphomicrobiales</taxon>
        <taxon>Rhizobiaceae</taxon>
        <taxon>Rhizobium/Agrobacterium group</taxon>
        <taxon>Rhizobium</taxon>
    </lineage>
</organism>
<dbReference type="PANTHER" id="PTHR28047:SF5">
    <property type="entry name" value="PROTEIN DCG1"/>
    <property type="match status" value="1"/>
</dbReference>
<dbReference type="Pfam" id="PF01177">
    <property type="entry name" value="Asp_Glu_race"/>
    <property type="match status" value="1"/>
</dbReference>
<dbReference type="InterPro" id="IPR053714">
    <property type="entry name" value="Iso_Racemase_Enz_sf"/>
</dbReference>
<evidence type="ECO:0000313" key="3">
    <source>
        <dbReference type="Proteomes" id="UP000272004"/>
    </source>
</evidence>
<gene>
    <name evidence="2" type="ORF">EFB14_27275</name>
</gene>
<sequence length="257" mass="26693">MEGSMARLLVINPNTSTRVSQKIDALVRDEIGATAEIHVVTSDYGFDYISTRCGVAIAAHAVLDAAAKFIVDQFIPDAILLACFGDPGREALSELTGLPVVGFAEAGLRAAAAEPGTTLVATKGSLWCEMLGELVQGLGISDKIAGIRSVEHLDDGRSIAKFLAATAAEIGASRIVLGGAGLIGILPEVIATSEVPVLDPHRIAIRKAVEMGRSAGHSKAVQPSPQTPVGLSRALCTLLDRRTAGRSASHAHSVRNC</sequence>
<evidence type="ECO:0000313" key="2">
    <source>
        <dbReference type="EMBL" id="RUM09078.1"/>
    </source>
</evidence>
<dbReference type="PANTHER" id="PTHR28047">
    <property type="entry name" value="PROTEIN DCG1"/>
    <property type="match status" value="1"/>
</dbReference>
<name>A0ABY0B2M2_9HYPH</name>
<dbReference type="Gene3D" id="3.40.50.12500">
    <property type="match status" value="1"/>
</dbReference>
<keyword evidence="3" id="KW-1185">Reference proteome</keyword>